<dbReference type="PANTHER" id="PTHR43065:SF10">
    <property type="entry name" value="PEROXIDE STRESS-ACTIVATED HISTIDINE KINASE MAK3"/>
    <property type="match status" value="1"/>
</dbReference>
<organism evidence="11 12">
    <name type="scientific">Candidatus Andeanibacterium colombiense</name>
    <dbReference type="NCBI Taxonomy" id="3121345"/>
    <lineage>
        <taxon>Bacteria</taxon>
        <taxon>Pseudomonadati</taxon>
        <taxon>Pseudomonadota</taxon>
        <taxon>Alphaproteobacteria</taxon>
        <taxon>Sphingomonadales</taxon>
        <taxon>Sphingomonadaceae</taxon>
        <taxon>Candidatus Andeanibacterium</taxon>
    </lineage>
</organism>
<feature type="domain" description="Signal transduction histidine kinase dimerisation/phosphoacceptor" evidence="10">
    <location>
        <begin position="123"/>
        <end position="186"/>
    </location>
</feature>
<reference evidence="11" key="1">
    <citation type="submission" date="2023-03" db="EMBL/GenBank/DDBJ databases">
        <title>Andean soil-derived lignocellulolytic bacterial consortium as a source of novel taxa and putative plastic-active enzymes.</title>
        <authorList>
            <person name="Diaz-Garcia L."/>
            <person name="Chuvochina M."/>
            <person name="Feuerriegel G."/>
            <person name="Bunk B."/>
            <person name="Sproer C."/>
            <person name="Streit W.R."/>
            <person name="Rodriguez L.M."/>
            <person name="Overmann J."/>
            <person name="Jimenez D.J."/>
        </authorList>
    </citation>
    <scope>NUCLEOTIDE SEQUENCE</scope>
    <source>
        <strain evidence="11">MAG 26</strain>
    </source>
</reference>
<accession>A0AAJ6BPC5</accession>
<dbReference type="Pfam" id="PF00512">
    <property type="entry name" value="HisKA"/>
    <property type="match status" value="1"/>
</dbReference>
<dbReference type="GO" id="GO:0000155">
    <property type="term" value="F:phosphorelay sensor kinase activity"/>
    <property type="evidence" value="ECO:0007669"/>
    <property type="project" value="InterPro"/>
</dbReference>
<keyword evidence="8" id="KW-0902">Two-component regulatory system</keyword>
<feature type="domain" description="Histidine kinase/HSP90-like ATPase" evidence="9">
    <location>
        <begin position="227"/>
        <end position="350"/>
    </location>
</feature>
<dbReference type="SUPFAM" id="SSF55874">
    <property type="entry name" value="ATPase domain of HSP90 chaperone/DNA topoisomerase II/histidine kinase"/>
    <property type="match status" value="1"/>
</dbReference>
<sequence>MTGEPQPDEQLASLSSAVLLLAPGLVIRSANPAAEVLMGIGAKRLIGRRLHDVAEFDEARFSEWLERADAPISALSVKTRFGNSIEYKLDLILSPVIDHPGWQMLAMNDVGATETLGEGDEPFLRAPAILAHEIKNPLSAIRGAAQLLARKLEASDKAMTQLITDEVDRIAKLVDRMQSLGREQPEPVAPCNLHEVVRRATSVIAAAGDDGIELREEFDPSLPDVLGNEDALVQVLLNLVANARDACRGARNPQVVIRTRFVSGLVLTAIRLGRPVKLPIEVRVSDNGPGVPRELRDHIFEPFVTSKKNGQGLGLALVNKLVRDMDGRISHERDESEGWTHFRIHLPVAR</sequence>
<evidence type="ECO:0000256" key="1">
    <source>
        <dbReference type="ARBA" id="ARBA00000085"/>
    </source>
</evidence>
<dbReference type="InterPro" id="IPR003594">
    <property type="entry name" value="HATPase_dom"/>
</dbReference>
<evidence type="ECO:0000256" key="8">
    <source>
        <dbReference type="ARBA" id="ARBA00023012"/>
    </source>
</evidence>
<dbReference type="InterPro" id="IPR036890">
    <property type="entry name" value="HATPase_C_sf"/>
</dbReference>
<dbReference type="SMART" id="SM00388">
    <property type="entry name" value="HisKA"/>
    <property type="match status" value="1"/>
</dbReference>
<keyword evidence="5" id="KW-0547">Nucleotide-binding</keyword>
<dbReference type="InterPro" id="IPR003661">
    <property type="entry name" value="HisK_dim/P_dom"/>
</dbReference>
<dbReference type="AlphaFoldDB" id="A0AAJ6BPC5"/>
<dbReference type="InterPro" id="IPR004358">
    <property type="entry name" value="Sig_transdc_His_kin-like_C"/>
</dbReference>
<dbReference type="PRINTS" id="PR00344">
    <property type="entry name" value="BCTRLSENSOR"/>
</dbReference>
<dbReference type="SUPFAM" id="SSF55785">
    <property type="entry name" value="PYP-like sensor domain (PAS domain)"/>
    <property type="match status" value="1"/>
</dbReference>
<dbReference type="GO" id="GO:0005524">
    <property type="term" value="F:ATP binding"/>
    <property type="evidence" value="ECO:0007669"/>
    <property type="project" value="UniProtKB-KW"/>
</dbReference>
<keyword evidence="3" id="KW-0597">Phosphoprotein</keyword>
<evidence type="ECO:0000256" key="2">
    <source>
        <dbReference type="ARBA" id="ARBA00012438"/>
    </source>
</evidence>
<evidence type="ECO:0000259" key="10">
    <source>
        <dbReference type="SMART" id="SM00388"/>
    </source>
</evidence>
<dbReference type="Gene3D" id="3.30.565.10">
    <property type="entry name" value="Histidine kinase-like ATPase, C-terminal domain"/>
    <property type="match status" value="1"/>
</dbReference>
<evidence type="ECO:0000256" key="4">
    <source>
        <dbReference type="ARBA" id="ARBA00022679"/>
    </source>
</evidence>
<dbReference type="InterPro" id="IPR035965">
    <property type="entry name" value="PAS-like_dom_sf"/>
</dbReference>
<evidence type="ECO:0000259" key="9">
    <source>
        <dbReference type="SMART" id="SM00387"/>
    </source>
</evidence>
<keyword evidence="7 11" id="KW-0067">ATP-binding</keyword>
<dbReference type="InterPro" id="IPR036097">
    <property type="entry name" value="HisK_dim/P_sf"/>
</dbReference>
<proteinExistence type="predicted"/>
<name>A0AAJ6BPC5_9SPHN</name>
<gene>
    <name evidence="11" type="ORF">P0Y56_01515</name>
</gene>
<dbReference type="EMBL" id="CP119316">
    <property type="protein sequence ID" value="WEK46991.1"/>
    <property type="molecule type" value="Genomic_DNA"/>
</dbReference>
<protein>
    <recommendedName>
        <fullName evidence="2">histidine kinase</fullName>
        <ecNumber evidence="2">2.7.13.3</ecNumber>
    </recommendedName>
</protein>
<evidence type="ECO:0000256" key="3">
    <source>
        <dbReference type="ARBA" id="ARBA00022553"/>
    </source>
</evidence>
<dbReference type="CDD" id="cd00082">
    <property type="entry name" value="HisKA"/>
    <property type="match status" value="1"/>
</dbReference>
<dbReference type="Gene3D" id="3.30.450.20">
    <property type="entry name" value="PAS domain"/>
    <property type="match status" value="1"/>
</dbReference>
<dbReference type="SUPFAM" id="SSF47384">
    <property type="entry name" value="Homodimeric domain of signal transducing histidine kinase"/>
    <property type="match status" value="1"/>
</dbReference>
<dbReference type="SMART" id="SM00387">
    <property type="entry name" value="HATPase_c"/>
    <property type="match status" value="1"/>
</dbReference>
<keyword evidence="6" id="KW-0418">Kinase</keyword>
<dbReference type="PANTHER" id="PTHR43065">
    <property type="entry name" value="SENSOR HISTIDINE KINASE"/>
    <property type="match status" value="1"/>
</dbReference>
<comment type="catalytic activity">
    <reaction evidence="1">
        <text>ATP + protein L-histidine = ADP + protein N-phospho-L-histidine.</text>
        <dbReference type="EC" id="2.7.13.3"/>
    </reaction>
</comment>
<evidence type="ECO:0000256" key="7">
    <source>
        <dbReference type="ARBA" id="ARBA00022840"/>
    </source>
</evidence>
<evidence type="ECO:0000256" key="6">
    <source>
        <dbReference type="ARBA" id="ARBA00022777"/>
    </source>
</evidence>
<evidence type="ECO:0000313" key="12">
    <source>
        <dbReference type="Proteomes" id="UP001218362"/>
    </source>
</evidence>
<dbReference type="Gene3D" id="1.10.287.130">
    <property type="match status" value="1"/>
</dbReference>
<evidence type="ECO:0000256" key="5">
    <source>
        <dbReference type="ARBA" id="ARBA00022741"/>
    </source>
</evidence>
<dbReference type="Proteomes" id="UP001218362">
    <property type="component" value="Chromosome"/>
</dbReference>
<dbReference type="EC" id="2.7.13.3" evidence="2"/>
<dbReference type="InterPro" id="IPR000014">
    <property type="entry name" value="PAS"/>
</dbReference>
<dbReference type="CDD" id="cd00130">
    <property type="entry name" value="PAS"/>
    <property type="match status" value="1"/>
</dbReference>
<keyword evidence="4" id="KW-0808">Transferase</keyword>
<dbReference type="KEGG" id="acob:P0Y56_01515"/>
<evidence type="ECO:0000313" key="11">
    <source>
        <dbReference type="EMBL" id="WEK46991.1"/>
    </source>
</evidence>
<dbReference type="Pfam" id="PF02518">
    <property type="entry name" value="HATPase_c"/>
    <property type="match status" value="1"/>
</dbReference>